<reference evidence="2 3" key="1">
    <citation type="submission" date="2015-11" db="EMBL/GenBank/DDBJ databases">
        <title>Genomic analysis of 38 Legionella species identifies large and diverse effector repertoires.</title>
        <authorList>
            <person name="Burstein D."/>
            <person name="Amaro F."/>
            <person name="Zusman T."/>
            <person name="Lifshitz Z."/>
            <person name="Cohen O."/>
            <person name="Gilbert J.A."/>
            <person name="Pupko T."/>
            <person name="Shuman H.A."/>
            <person name="Segal G."/>
        </authorList>
    </citation>
    <scope>NUCLEOTIDE SEQUENCE [LARGE SCALE GENOMIC DNA]</scope>
    <source>
        <strain evidence="2 3">WIGA</strain>
    </source>
</reference>
<dbReference type="InterPro" id="IPR016181">
    <property type="entry name" value="Acyl_CoA_acyltransferase"/>
</dbReference>
<organism evidence="2 3">
    <name type="scientific">Legionella bozemanae</name>
    <name type="common">Fluoribacter bozemanae</name>
    <dbReference type="NCBI Taxonomy" id="447"/>
    <lineage>
        <taxon>Bacteria</taxon>
        <taxon>Pseudomonadati</taxon>
        <taxon>Pseudomonadota</taxon>
        <taxon>Gammaproteobacteria</taxon>
        <taxon>Legionellales</taxon>
        <taxon>Legionellaceae</taxon>
        <taxon>Legionella</taxon>
    </lineage>
</organism>
<proteinExistence type="predicted"/>
<dbReference type="GO" id="GO:0016747">
    <property type="term" value="F:acyltransferase activity, transferring groups other than amino-acyl groups"/>
    <property type="evidence" value="ECO:0007669"/>
    <property type="project" value="InterPro"/>
</dbReference>
<dbReference type="RefSeq" id="WP_058460254.1">
    <property type="nucleotide sequence ID" value="NZ_CAAAIY010000002.1"/>
</dbReference>
<dbReference type="PATRIC" id="fig|447.4.peg.2823"/>
<evidence type="ECO:0000259" key="1">
    <source>
        <dbReference type="PROSITE" id="PS51186"/>
    </source>
</evidence>
<dbReference type="EMBL" id="LNXU01000032">
    <property type="protein sequence ID" value="KTC71079.1"/>
    <property type="molecule type" value="Genomic_DNA"/>
</dbReference>
<name>A0A0W0RJ48_LEGBO</name>
<dbReference type="PROSITE" id="PS51186">
    <property type="entry name" value="GNAT"/>
    <property type="match status" value="1"/>
</dbReference>
<comment type="caution">
    <text evidence="2">The sequence shown here is derived from an EMBL/GenBank/DDBJ whole genome shotgun (WGS) entry which is preliminary data.</text>
</comment>
<keyword evidence="2" id="KW-0808">Transferase</keyword>
<dbReference type="AlphaFoldDB" id="A0A0W0RJ48"/>
<dbReference type="STRING" id="447.Lboz_2656"/>
<protein>
    <submittedName>
        <fullName evidence="2">GNAT family acetyltransferase</fullName>
    </submittedName>
</protein>
<dbReference type="Proteomes" id="UP000054695">
    <property type="component" value="Unassembled WGS sequence"/>
</dbReference>
<dbReference type="OrthoDB" id="5637934at2"/>
<keyword evidence="3" id="KW-1185">Reference proteome</keyword>
<dbReference type="Gene3D" id="3.40.630.30">
    <property type="match status" value="1"/>
</dbReference>
<dbReference type="SUPFAM" id="SSF55729">
    <property type="entry name" value="Acyl-CoA N-acyltransferases (Nat)"/>
    <property type="match status" value="1"/>
</dbReference>
<evidence type="ECO:0000313" key="2">
    <source>
        <dbReference type="EMBL" id="KTC71079.1"/>
    </source>
</evidence>
<accession>A0A0W0RJ48</accession>
<dbReference type="Pfam" id="PF13673">
    <property type="entry name" value="Acetyltransf_10"/>
    <property type="match status" value="1"/>
</dbReference>
<sequence>MQKLLHDFHDMERRFFSLISLNCLDYQTITAFETGVLATGLNPAFVTKIDEKFLHDLAHCRSYFAQKNLPWALIFSEHTPIFSEQDNPLPQDYELTDTGVGMAFNLVANSLNTPDNQLEFKEMNKDLHTWSIPLIHGFQSTPEITHVYTLRHDEALKKSCDIHHFSGFFAKEAVVSITLTVKENLARIDDLATLPRFQKRGFACAMLAYTLQKALDLKVQTCFLEASTAGLNLYKRIGFQPLFTNHYYELSAS</sequence>
<evidence type="ECO:0000313" key="3">
    <source>
        <dbReference type="Proteomes" id="UP000054695"/>
    </source>
</evidence>
<gene>
    <name evidence="2" type="ORF">Lboz_2656</name>
</gene>
<feature type="domain" description="N-acetyltransferase" evidence="1">
    <location>
        <begin position="118"/>
        <end position="253"/>
    </location>
</feature>
<dbReference type="InterPro" id="IPR000182">
    <property type="entry name" value="GNAT_dom"/>
</dbReference>